<keyword evidence="4" id="KW-1185">Reference proteome</keyword>
<keyword evidence="1" id="KW-0812">Transmembrane</keyword>
<dbReference type="KEGG" id="vnx:VNE69_12111"/>
<evidence type="ECO:0000256" key="2">
    <source>
        <dbReference type="SAM" id="SignalP"/>
    </source>
</evidence>
<sequence length="662" mass="76505">MLYKSLSLLIIFSFLNGIFKRVTFSPETSQLSSTPKYNSVIYIVLDALRYDYILNNLHTPSHYLHNTMLKYYSLPHKFEALSVCGIPTSTTCRITGLLTGTPSNFLEGSKTFLRSEIYIDNLVNQMYKKYDGKISFFGDSTWLSLCPVLSKCPHFAFDPYSKTDLIKNENLSIDNLLDRIGVDKAILCHLISLDSFGHIHKSNMHSDLKNSLLRFDDMIDKIYKKMDTDTLLVLTSDHGVTDQGEHGGTSSHEMSSFVSIISKKPIPIYKVSEKKNFIRKNFISKKYDLTNKSYSNRVDTQKCNIVHQDDILPTICYLLGICVPYNTYGNLIPELVNDNSFENMFYNQKCKMLNKKQEVFLESDGVFKAHYVLSQDIYNEFSGMNTTYLIISFVLYLILAMYLLVNTFSYCKTYLTRQKLLIFDILRCLVLVFSIIMVSHSVGAIKNEILIWILVFLICNKSPKNIPFIFLYFLHNKTGAIFDIFFYLCLIFICLQYKNKNFSFFIILSLLKDFFPSFFSSNSRELISLYPSFSVMSLLIYNPKFNICLLCLPYLSLDVFTTFSVLNLIGGDKSIKSIDFSVAYTFTDSPSVIDSLIPGIFYFTYSRSLIKKSGVIKYLNLFSLLCVFAVTWWEFDSMSFYFHFADRCFFACLFYILDLILK</sequence>
<dbReference type="InterPro" id="IPR017850">
    <property type="entry name" value="Alkaline_phosphatase_core_sf"/>
</dbReference>
<name>A0AAX4JGQ0_9MICR</name>
<keyword evidence="1" id="KW-1133">Transmembrane helix</keyword>
<evidence type="ECO:0000256" key="1">
    <source>
        <dbReference type="SAM" id="Phobius"/>
    </source>
</evidence>
<accession>A0AAX4JGQ0</accession>
<feature type="signal peptide" evidence="2">
    <location>
        <begin position="1"/>
        <end position="17"/>
    </location>
</feature>
<feature type="transmembrane region" description="Helical" evidence="1">
    <location>
        <begin position="615"/>
        <end position="635"/>
    </location>
</feature>
<keyword evidence="1" id="KW-0472">Membrane</keyword>
<feature type="chain" id="PRO_5043735681" evidence="2">
    <location>
        <begin position="18"/>
        <end position="662"/>
    </location>
</feature>
<feature type="transmembrane region" description="Helical" evidence="1">
    <location>
        <begin position="388"/>
        <end position="408"/>
    </location>
</feature>
<dbReference type="EMBL" id="CP142737">
    <property type="protein sequence ID" value="WUR05126.1"/>
    <property type="molecule type" value="Genomic_DNA"/>
</dbReference>
<evidence type="ECO:0000313" key="3">
    <source>
        <dbReference type="EMBL" id="WUR05126.1"/>
    </source>
</evidence>
<dbReference type="Proteomes" id="UP001334084">
    <property type="component" value="Chromosome 12"/>
</dbReference>
<evidence type="ECO:0000313" key="4">
    <source>
        <dbReference type="Proteomes" id="UP001334084"/>
    </source>
</evidence>
<feature type="transmembrane region" description="Helical" evidence="1">
    <location>
        <begin position="547"/>
        <end position="570"/>
    </location>
</feature>
<feature type="transmembrane region" description="Helical" evidence="1">
    <location>
        <begin position="480"/>
        <end position="498"/>
    </location>
</feature>
<proteinExistence type="predicted"/>
<dbReference type="PANTHER" id="PTHR23071">
    <property type="entry name" value="PHOSPHATIDYLINOSITOL GLYCAN"/>
    <property type="match status" value="1"/>
</dbReference>
<keyword evidence="3" id="KW-0808">Transferase</keyword>
<dbReference type="PANTHER" id="PTHR23071:SF1">
    <property type="entry name" value="GPI ETHANOLAMINE PHOSPHATE TRANSFERASE 3"/>
    <property type="match status" value="1"/>
</dbReference>
<organism evidence="3 4">
    <name type="scientific">Vairimorpha necatrix</name>
    <dbReference type="NCBI Taxonomy" id="6039"/>
    <lineage>
        <taxon>Eukaryota</taxon>
        <taxon>Fungi</taxon>
        <taxon>Fungi incertae sedis</taxon>
        <taxon>Microsporidia</taxon>
        <taxon>Nosematidae</taxon>
        <taxon>Vairimorpha</taxon>
    </lineage>
</organism>
<dbReference type="GO" id="GO:0006506">
    <property type="term" value="P:GPI anchor biosynthetic process"/>
    <property type="evidence" value="ECO:0007669"/>
    <property type="project" value="InterPro"/>
</dbReference>
<feature type="transmembrane region" description="Helical" evidence="1">
    <location>
        <begin position="582"/>
        <end position="603"/>
    </location>
</feature>
<feature type="transmembrane region" description="Helical" evidence="1">
    <location>
        <begin position="641"/>
        <end position="661"/>
    </location>
</feature>
<dbReference type="SUPFAM" id="SSF53649">
    <property type="entry name" value="Alkaline phosphatase-like"/>
    <property type="match status" value="1"/>
</dbReference>
<dbReference type="GO" id="GO:0051377">
    <property type="term" value="F:mannose-ethanolamine phosphotransferase activity"/>
    <property type="evidence" value="ECO:0007669"/>
    <property type="project" value="TreeGrafter"/>
</dbReference>
<dbReference type="RefSeq" id="XP_065331271.1">
    <property type="nucleotide sequence ID" value="XM_065475199.1"/>
</dbReference>
<protein>
    <submittedName>
        <fullName evidence="3">GPI ethanolamine phosphate transferase</fullName>
    </submittedName>
</protein>
<dbReference type="GO" id="GO:0005789">
    <property type="term" value="C:endoplasmic reticulum membrane"/>
    <property type="evidence" value="ECO:0007669"/>
    <property type="project" value="TreeGrafter"/>
</dbReference>
<keyword evidence="2" id="KW-0732">Signal</keyword>
<dbReference type="AlphaFoldDB" id="A0AAX4JGQ0"/>
<dbReference type="InterPro" id="IPR039524">
    <property type="entry name" value="PIGO/GPI13"/>
</dbReference>
<reference evidence="3" key="1">
    <citation type="journal article" date="2024" name="BMC Genomics">
        <title>Functional annotation of a divergent genome using sequence and structure-based similarity.</title>
        <authorList>
            <person name="Svedberg D."/>
            <person name="Winiger R.R."/>
            <person name="Berg A."/>
            <person name="Sharma H."/>
            <person name="Tellgren-Roth C."/>
            <person name="Debrunner-Vossbrinck B.A."/>
            <person name="Vossbrinck C.R."/>
            <person name="Barandun J."/>
        </authorList>
    </citation>
    <scope>NUCLEOTIDE SEQUENCE</scope>
    <source>
        <strain evidence="3">Illinois isolate</strain>
    </source>
</reference>
<feature type="transmembrane region" description="Helical" evidence="1">
    <location>
        <begin position="420"/>
        <end position="443"/>
    </location>
</feature>
<dbReference type="Gene3D" id="3.40.720.10">
    <property type="entry name" value="Alkaline Phosphatase, subunit A"/>
    <property type="match status" value="1"/>
</dbReference>
<dbReference type="InterPro" id="IPR002591">
    <property type="entry name" value="Phosphodiest/P_Trfase"/>
</dbReference>
<dbReference type="Pfam" id="PF01663">
    <property type="entry name" value="Phosphodiest"/>
    <property type="match status" value="1"/>
</dbReference>
<gene>
    <name evidence="3" type="ORF">VNE69_12111</name>
</gene>
<dbReference type="GeneID" id="90542973"/>